<evidence type="ECO:0000256" key="1">
    <source>
        <dbReference type="SAM" id="MobiDB-lite"/>
    </source>
</evidence>
<evidence type="ECO:0000313" key="5">
    <source>
        <dbReference type="Proteomes" id="UP000005239"/>
    </source>
</evidence>
<sequence>MRPTSLLLLFCALFAAADAVKPCDRSLIRGVAAEQVNYDSTTKTLTCKHGSNSLMAIDINNTIIEAITCDDVDGWKDGSKYENASGNSWIAEASAPINLECYEYCAVERQRGVVSRLININGSQMAREVTCEDAQQLIVDDTRYSNIYCEIGGWSVEGKSKYHIITPLKVECKRGCTQGDRTDITMSLSSVNASKTMFECNKPEVNGTTHGVSVSGTVYPYLECDSKAGYTYKDAVVADAFAKTDMQCDILPEPTAEPEPEPPAPGPPTPNKPTNEEQTSDDEDTNKAMVIIGCMGAALVIVIILIVIMCIKRRKDEEEEIAREERHHRRREERKKEERRREEESRTESEDVSNEV</sequence>
<feature type="compositionally biased region" description="Pro residues" evidence="1">
    <location>
        <begin position="255"/>
        <end position="271"/>
    </location>
</feature>
<dbReference type="EnsemblMetazoa" id="PPA35841.1">
    <property type="protein sequence ID" value="PPA35841.1"/>
    <property type="gene ID" value="WBGene00274210"/>
</dbReference>
<name>A0A2A6BL69_PRIPA</name>
<dbReference type="Proteomes" id="UP000005239">
    <property type="component" value="Unassembled WGS sequence"/>
</dbReference>
<accession>A0A2A6BL69</accession>
<gene>
    <name evidence="4" type="primary">WBGene00274210</name>
</gene>
<proteinExistence type="predicted"/>
<feature type="compositionally biased region" description="Basic and acidic residues" evidence="1">
    <location>
        <begin position="334"/>
        <end position="349"/>
    </location>
</feature>
<reference evidence="4" key="2">
    <citation type="submission" date="2022-06" db="UniProtKB">
        <authorList>
            <consortium name="EnsemblMetazoa"/>
        </authorList>
    </citation>
    <scope>IDENTIFICATION</scope>
    <source>
        <strain evidence="4">PS312</strain>
    </source>
</reference>
<protein>
    <submittedName>
        <fullName evidence="4">Uncharacterized protein</fullName>
    </submittedName>
</protein>
<feature type="region of interest" description="Disordered" evidence="1">
    <location>
        <begin position="251"/>
        <end position="284"/>
    </location>
</feature>
<dbReference type="AlphaFoldDB" id="A0A2A6BL69"/>
<keyword evidence="2" id="KW-0472">Membrane</keyword>
<evidence type="ECO:0000256" key="3">
    <source>
        <dbReference type="SAM" id="SignalP"/>
    </source>
</evidence>
<accession>A0A8R1YQW6</accession>
<evidence type="ECO:0000313" key="4">
    <source>
        <dbReference type="EnsemblMetazoa" id="PPA35841.1"/>
    </source>
</evidence>
<keyword evidence="3" id="KW-0732">Signal</keyword>
<feature type="region of interest" description="Disordered" evidence="1">
    <location>
        <begin position="317"/>
        <end position="356"/>
    </location>
</feature>
<reference evidence="5" key="1">
    <citation type="journal article" date="2008" name="Nat. Genet.">
        <title>The Pristionchus pacificus genome provides a unique perspective on nematode lifestyle and parasitism.</title>
        <authorList>
            <person name="Dieterich C."/>
            <person name="Clifton S.W."/>
            <person name="Schuster L.N."/>
            <person name="Chinwalla A."/>
            <person name="Delehaunty K."/>
            <person name="Dinkelacker I."/>
            <person name="Fulton L."/>
            <person name="Fulton R."/>
            <person name="Godfrey J."/>
            <person name="Minx P."/>
            <person name="Mitreva M."/>
            <person name="Roeseler W."/>
            <person name="Tian H."/>
            <person name="Witte H."/>
            <person name="Yang S.P."/>
            <person name="Wilson R.K."/>
            <person name="Sommer R.J."/>
        </authorList>
    </citation>
    <scope>NUCLEOTIDE SEQUENCE [LARGE SCALE GENOMIC DNA]</scope>
    <source>
        <strain evidence="5">PS312</strain>
    </source>
</reference>
<feature type="transmembrane region" description="Helical" evidence="2">
    <location>
        <begin position="288"/>
        <end position="311"/>
    </location>
</feature>
<keyword evidence="2" id="KW-0812">Transmembrane</keyword>
<evidence type="ECO:0000256" key="2">
    <source>
        <dbReference type="SAM" id="Phobius"/>
    </source>
</evidence>
<organism evidence="4 5">
    <name type="scientific">Pristionchus pacificus</name>
    <name type="common">Parasitic nematode worm</name>
    <dbReference type="NCBI Taxonomy" id="54126"/>
    <lineage>
        <taxon>Eukaryota</taxon>
        <taxon>Metazoa</taxon>
        <taxon>Ecdysozoa</taxon>
        <taxon>Nematoda</taxon>
        <taxon>Chromadorea</taxon>
        <taxon>Rhabditida</taxon>
        <taxon>Rhabditina</taxon>
        <taxon>Diplogasteromorpha</taxon>
        <taxon>Diplogasteroidea</taxon>
        <taxon>Neodiplogasteridae</taxon>
        <taxon>Pristionchus</taxon>
    </lineage>
</organism>
<keyword evidence="5" id="KW-1185">Reference proteome</keyword>
<keyword evidence="2" id="KW-1133">Transmembrane helix</keyword>
<feature type="signal peptide" evidence="3">
    <location>
        <begin position="1"/>
        <end position="19"/>
    </location>
</feature>
<feature type="chain" id="PRO_5043780748" evidence="3">
    <location>
        <begin position="20"/>
        <end position="356"/>
    </location>
</feature>